<keyword evidence="4" id="KW-0238">DNA-binding</keyword>
<evidence type="ECO:0000256" key="1">
    <source>
        <dbReference type="ARBA" id="ARBA00010641"/>
    </source>
</evidence>
<dbReference type="Pfam" id="PF04542">
    <property type="entry name" value="Sigma70_r2"/>
    <property type="match status" value="1"/>
</dbReference>
<dbReference type="SUPFAM" id="SSF88659">
    <property type="entry name" value="Sigma3 and sigma4 domains of RNA polymerase sigma factors"/>
    <property type="match status" value="1"/>
</dbReference>
<protein>
    <submittedName>
        <fullName evidence="8">RNA polymerase sigma factor</fullName>
    </submittedName>
</protein>
<reference evidence="9" key="1">
    <citation type="journal article" date="2019" name="Int. J. Syst. Evol. Microbiol.">
        <title>The Global Catalogue of Microorganisms (GCM) 10K type strain sequencing project: providing services to taxonomists for standard genome sequencing and annotation.</title>
        <authorList>
            <consortium name="The Broad Institute Genomics Platform"/>
            <consortium name="The Broad Institute Genome Sequencing Center for Infectious Disease"/>
            <person name="Wu L."/>
            <person name="Ma J."/>
        </authorList>
    </citation>
    <scope>NUCLEOTIDE SEQUENCE [LARGE SCALE GENOMIC DNA]</scope>
    <source>
        <strain evidence="9">KCTC 32255</strain>
    </source>
</reference>
<dbReference type="InterPro" id="IPR007627">
    <property type="entry name" value="RNA_pol_sigma70_r2"/>
</dbReference>
<comment type="caution">
    <text evidence="8">The sequence shown here is derived from an EMBL/GenBank/DDBJ whole genome shotgun (WGS) entry which is preliminary data.</text>
</comment>
<keyword evidence="2" id="KW-0805">Transcription regulation</keyword>
<name>A0ABW2BXQ4_9PSEU</name>
<evidence type="ECO:0000256" key="6">
    <source>
        <dbReference type="SAM" id="MobiDB-lite"/>
    </source>
</evidence>
<dbReference type="SUPFAM" id="SSF88946">
    <property type="entry name" value="Sigma2 domain of RNA polymerase sigma factors"/>
    <property type="match status" value="1"/>
</dbReference>
<dbReference type="InterPro" id="IPR013324">
    <property type="entry name" value="RNA_pol_sigma_r3/r4-like"/>
</dbReference>
<dbReference type="InterPro" id="IPR014284">
    <property type="entry name" value="RNA_pol_sigma-70_dom"/>
</dbReference>
<comment type="similarity">
    <text evidence="1">Belongs to the sigma-70 factor family. ECF subfamily.</text>
</comment>
<dbReference type="Gene3D" id="1.10.10.10">
    <property type="entry name" value="Winged helix-like DNA-binding domain superfamily/Winged helix DNA-binding domain"/>
    <property type="match status" value="1"/>
</dbReference>
<evidence type="ECO:0000256" key="4">
    <source>
        <dbReference type="ARBA" id="ARBA00023125"/>
    </source>
</evidence>
<evidence type="ECO:0000313" key="8">
    <source>
        <dbReference type="EMBL" id="MFC6866639.1"/>
    </source>
</evidence>
<dbReference type="InterPro" id="IPR039425">
    <property type="entry name" value="RNA_pol_sigma-70-like"/>
</dbReference>
<gene>
    <name evidence="8" type="ORF">ACFQGD_05720</name>
</gene>
<evidence type="ECO:0000256" key="3">
    <source>
        <dbReference type="ARBA" id="ARBA00023082"/>
    </source>
</evidence>
<evidence type="ECO:0000256" key="2">
    <source>
        <dbReference type="ARBA" id="ARBA00023015"/>
    </source>
</evidence>
<dbReference type="EMBL" id="JBHSXX010000001">
    <property type="protein sequence ID" value="MFC6866639.1"/>
    <property type="molecule type" value="Genomic_DNA"/>
</dbReference>
<accession>A0ABW2BXQ4</accession>
<dbReference type="PANTHER" id="PTHR43133">
    <property type="entry name" value="RNA POLYMERASE ECF-TYPE SIGMA FACTO"/>
    <property type="match status" value="1"/>
</dbReference>
<keyword evidence="5" id="KW-0804">Transcription</keyword>
<proteinExistence type="inferred from homology"/>
<sequence>MRSDDGSSTPPLPDAGTSVDDFVSTLTPRLRTVLRRCKLGDADVDDVVQEVWLRFLEHRDAIRHPERAAGWLRTIAVREAMRVLRHYRAESPTEDVTTGVTPDADNPCEDVARRDRDRTLWRVVATLPARDRLLAHLIARAPAMSYADIAARLGVTPASVGQLRTRCLRRLRRALARAGITAP</sequence>
<dbReference type="Proteomes" id="UP001596337">
    <property type="component" value="Unassembled WGS sequence"/>
</dbReference>
<keyword evidence="9" id="KW-1185">Reference proteome</keyword>
<keyword evidence="3" id="KW-0731">Sigma factor</keyword>
<dbReference type="InterPro" id="IPR036388">
    <property type="entry name" value="WH-like_DNA-bd_sf"/>
</dbReference>
<evidence type="ECO:0000313" key="9">
    <source>
        <dbReference type="Proteomes" id="UP001596337"/>
    </source>
</evidence>
<feature type="region of interest" description="Disordered" evidence="6">
    <location>
        <begin position="1"/>
        <end position="20"/>
    </location>
</feature>
<organism evidence="8 9">
    <name type="scientific">Haloechinothrix salitolerans</name>
    <dbReference type="NCBI Taxonomy" id="926830"/>
    <lineage>
        <taxon>Bacteria</taxon>
        <taxon>Bacillati</taxon>
        <taxon>Actinomycetota</taxon>
        <taxon>Actinomycetes</taxon>
        <taxon>Pseudonocardiales</taxon>
        <taxon>Pseudonocardiaceae</taxon>
        <taxon>Haloechinothrix</taxon>
    </lineage>
</organism>
<evidence type="ECO:0000259" key="7">
    <source>
        <dbReference type="Pfam" id="PF04542"/>
    </source>
</evidence>
<dbReference type="RefSeq" id="WP_345395958.1">
    <property type="nucleotide sequence ID" value="NZ_BAABLA010000024.1"/>
</dbReference>
<dbReference type="InterPro" id="IPR013325">
    <property type="entry name" value="RNA_pol_sigma_r2"/>
</dbReference>
<dbReference type="Gene3D" id="1.10.1740.10">
    <property type="match status" value="1"/>
</dbReference>
<evidence type="ECO:0000256" key="5">
    <source>
        <dbReference type="ARBA" id="ARBA00023163"/>
    </source>
</evidence>
<dbReference type="PANTHER" id="PTHR43133:SF8">
    <property type="entry name" value="RNA POLYMERASE SIGMA FACTOR HI_1459-RELATED"/>
    <property type="match status" value="1"/>
</dbReference>
<dbReference type="NCBIfam" id="TIGR02937">
    <property type="entry name" value="sigma70-ECF"/>
    <property type="match status" value="1"/>
</dbReference>
<feature type="domain" description="RNA polymerase sigma-70 region 2" evidence="7">
    <location>
        <begin position="23"/>
        <end position="87"/>
    </location>
</feature>